<dbReference type="EMBL" id="LVVM01004659">
    <property type="protein sequence ID" value="OJA12454.1"/>
    <property type="molecule type" value="Genomic_DNA"/>
</dbReference>
<feature type="compositionally biased region" description="Polar residues" evidence="1">
    <location>
        <begin position="119"/>
        <end position="128"/>
    </location>
</feature>
<reference evidence="2 3" key="1">
    <citation type="submission" date="2016-03" db="EMBL/GenBank/DDBJ databases">
        <title>Comparative genomics of the ectomycorrhizal sister species Rhizopogon vinicolor and Rhizopogon vesiculosus (Basidiomycota: Boletales) reveals a divergence of the mating type B locus.</title>
        <authorList>
            <person name="Mujic A.B."/>
            <person name="Kuo A."/>
            <person name="Tritt A."/>
            <person name="Lipzen A."/>
            <person name="Chen C."/>
            <person name="Johnson J."/>
            <person name="Sharma A."/>
            <person name="Barry K."/>
            <person name="Grigoriev I.V."/>
            <person name="Spatafora J.W."/>
        </authorList>
    </citation>
    <scope>NUCLEOTIDE SEQUENCE [LARGE SCALE GENOMIC DNA]</scope>
    <source>
        <strain evidence="2 3">AM-OR11-056</strain>
    </source>
</reference>
<dbReference type="STRING" id="180088.A0A1J8PTC3"/>
<evidence type="ECO:0000313" key="3">
    <source>
        <dbReference type="Proteomes" id="UP000183567"/>
    </source>
</evidence>
<gene>
    <name evidence="2" type="ORF">AZE42_08052</name>
</gene>
<dbReference type="AlphaFoldDB" id="A0A1J8PTC3"/>
<accession>A0A1J8PTC3</accession>
<feature type="compositionally biased region" description="Polar residues" evidence="1">
    <location>
        <begin position="68"/>
        <end position="93"/>
    </location>
</feature>
<dbReference type="Proteomes" id="UP000183567">
    <property type="component" value="Unassembled WGS sequence"/>
</dbReference>
<sequence length="290" mass="30824">MGDFSPSLPSQKLQTAASAVPSGNETVSPRESPGLLRKVGKVITGNLRTRNTPSDQSPNPFLAPALVSPSQESSPDPTATPEANPSQATNSGTAEAKLPESVSMNHILITPNIASATVNAESSPNQAKPSDLGPANEKIADPDATGTQRTKQPGVVSSTASATANTESGLNKFSASFEPLNVFISHADKIAQDHPDAKAALSILTYASKMIIESNQADWDDVVADLLKKVSDVYTFMDEDTTMVGIQPMLAIYGKIARQMLECADFIAHYSEIKRTREDNTLQWNGSDLQ</sequence>
<comment type="caution">
    <text evidence="2">The sequence shown here is derived from an EMBL/GenBank/DDBJ whole genome shotgun (WGS) entry which is preliminary data.</text>
</comment>
<evidence type="ECO:0000256" key="1">
    <source>
        <dbReference type="SAM" id="MobiDB-lite"/>
    </source>
</evidence>
<feature type="compositionally biased region" description="Polar residues" evidence="1">
    <location>
        <begin position="7"/>
        <end position="29"/>
    </location>
</feature>
<organism evidence="2 3">
    <name type="scientific">Rhizopogon vesiculosus</name>
    <dbReference type="NCBI Taxonomy" id="180088"/>
    <lineage>
        <taxon>Eukaryota</taxon>
        <taxon>Fungi</taxon>
        <taxon>Dikarya</taxon>
        <taxon>Basidiomycota</taxon>
        <taxon>Agaricomycotina</taxon>
        <taxon>Agaricomycetes</taxon>
        <taxon>Agaricomycetidae</taxon>
        <taxon>Boletales</taxon>
        <taxon>Suillineae</taxon>
        <taxon>Rhizopogonaceae</taxon>
        <taxon>Rhizopogon</taxon>
    </lineage>
</organism>
<keyword evidence="3" id="KW-1185">Reference proteome</keyword>
<feature type="compositionally biased region" description="Polar residues" evidence="1">
    <location>
        <begin position="46"/>
        <end position="59"/>
    </location>
</feature>
<protein>
    <submittedName>
        <fullName evidence="2">Uncharacterized protein</fullName>
    </submittedName>
</protein>
<dbReference type="OrthoDB" id="2693510at2759"/>
<evidence type="ECO:0000313" key="2">
    <source>
        <dbReference type="EMBL" id="OJA12454.1"/>
    </source>
</evidence>
<proteinExistence type="predicted"/>
<name>A0A1J8PTC3_9AGAM</name>
<feature type="region of interest" description="Disordered" evidence="1">
    <location>
        <begin position="1"/>
        <end position="93"/>
    </location>
</feature>
<feature type="region of interest" description="Disordered" evidence="1">
    <location>
        <begin position="119"/>
        <end position="163"/>
    </location>
</feature>